<sequence>MAQSWFSDPELLATNFSVSYVCNNLTKLQDTLAYAHMDDVVVVNTAQTPCITHKLPITEKSFIHQVRICALQSNVFIVVASDNGVQIFDDKGEQSLYELALKDALDVPEEGVALFCKGIAAINLDNPSLIVGTSLGKLFILGNEKSAKATSSTEFDLLETLNEHKDAISCIDSTKSGSLVACADDSGLILVRNPDGNFEILHRIEGDGFPVTSLSMTMDHWLLCGYLTGRLRIFKKENNFQLHAEVAAHSRAITALDVHDHQVATVSEDTFLNVWELTSSKTSTKVKLVSSQCVQNDLLTGVAFAGAKSIVTAAFDTTHLKLWVPE</sequence>
<dbReference type="Gene3D" id="2.130.10.10">
    <property type="entry name" value="YVTN repeat-like/Quinoprotein amine dehydrogenase"/>
    <property type="match status" value="1"/>
</dbReference>
<keyword evidence="1 3" id="KW-0853">WD repeat</keyword>
<dbReference type="SUPFAM" id="SSF50978">
    <property type="entry name" value="WD40 repeat-like"/>
    <property type="match status" value="1"/>
</dbReference>
<accession>K3X7I0</accession>
<dbReference type="InParanoid" id="K3X7I0"/>
<dbReference type="PROSITE" id="PS00678">
    <property type="entry name" value="WD_REPEATS_1"/>
    <property type="match status" value="1"/>
</dbReference>
<feature type="repeat" description="WD" evidence="3">
    <location>
        <begin position="246"/>
        <end position="285"/>
    </location>
</feature>
<dbReference type="EnsemblProtists" id="PYU1_T013179">
    <property type="protein sequence ID" value="PYU1_T013179"/>
    <property type="gene ID" value="PYU1_G013152"/>
</dbReference>
<proteinExistence type="predicted"/>
<evidence type="ECO:0000256" key="1">
    <source>
        <dbReference type="ARBA" id="ARBA00022574"/>
    </source>
</evidence>
<dbReference type="InterPro" id="IPR019775">
    <property type="entry name" value="WD40_repeat_CS"/>
</dbReference>
<dbReference type="STRING" id="431595.K3X7I0"/>
<dbReference type="Proteomes" id="UP000019132">
    <property type="component" value="Unassembled WGS sequence"/>
</dbReference>
<dbReference type="Pfam" id="PF21031">
    <property type="entry name" value="WDR54"/>
    <property type="match status" value="1"/>
</dbReference>
<keyword evidence="2" id="KW-0677">Repeat</keyword>
<reference evidence="6" key="1">
    <citation type="journal article" date="2010" name="Genome Biol.">
        <title>Genome sequence of the necrotrophic plant pathogen Pythium ultimum reveals original pathogenicity mechanisms and effector repertoire.</title>
        <authorList>
            <person name="Levesque C.A."/>
            <person name="Brouwer H."/>
            <person name="Cano L."/>
            <person name="Hamilton J.P."/>
            <person name="Holt C."/>
            <person name="Huitema E."/>
            <person name="Raffaele S."/>
            <person name="Robideau G.P."/>
            <person name="Thines M."/>
            <person name="Win J."/>
            <person name="Zerillo M.M."/>
            <person name="Beakes G.W."/>
            <person name="Boore J.L."/>
            <person name="Busam D."/>
            <person name="Dumas B."/>
            <person name="Ferriera S."/>
            <person name="Fuerstenberg S.I."/>
            <person name="Gachon C.M."/>
            <person name="Gaulin E."/>
            <person name="Govers F."/>
            <person name="Grenville-Briggs L."/>
            <person name="Horner N."/>
            <person name="Hostetler J."/>
            <person name="Jiang R.H."/>
            <person name="Johnson J."/>
            <person name="Krajaejun T."/>
            <person name="Lin H."/>
            <person name="Meijer H.J."/>
            <person name="Moore B."/>
            <person name="Morris P."/>
            <person name="Phuntmart V."/>
            <person name="Puiu D."/>
            <person name="Shetty J."/>
            <person name="Stajich J.E."/>
            <person name="Tripathy S."/>
            <person name="Wawra S."/>
            <person name="van West P."/>
            <person name="Whitty B.R."/>
            <person name="Coutinho P.M."/>
            <person name="Henrissat B."/>
            <person name="Martin F."/>
            <person name="Thomas P.D."/>
            <person name="Tyler B.M."/>
            <person name="De Vries R.P."/>
            <person name="Kamoun S."/>
            <person name="Yandell M."/>
            <person name="Tisserat N."/>
            <person name="Buell C.R."/>
        </authorList>
    </citation>
    <scope>NUCLEOTIDE SEQUENCE</scope>
    <source>
        <strain evidence="6">DAOM:BR144</strain>
    </source>
</reference>
<reference evidence="6" key="2">
    <citation type="submission" date="2010-04" db="EMBL/GenBank/DDBJ databases">
        <authorList>
            <person name="Buell R."/>
            <person name="Hamilton J."/>
            <person name="Hostetler J."/>
        </authorList>
    </citation>
    <scope>NUCLEOTIDE SEQUENCE [LARGE SCALE GENOMIC DNA]</scope>
    <source>
        <strain evidence="6">DAOM:BR144</strain>
    </source>
</reference>
<keyword evidence="6" id="KW-1185">Reference proteome</keyword>
<name>K3X7I0_GLOUD</name>
<dbReference type="eggNOG" id="ENOG502QRUZ">
    <property type="taxonomic scope" value="Eukaryota"/>
</dbReference>
<dbReference type="InterPro" id="IPR036322">
    <property type="entry name" value="WD40_repeat_dom_sf"/>
</dbReference>
<evidence type="ECO:0000259" key="4">
    <source>
        <dbReference type="Pfam" id="PF21031"/>
    </source>
</evidence>
<evidence type="ECO:0000256" key="2">
    <source>
        <dbReference type="ARBA" id="ARBA00022737"/>
    </source>
</evidence>
<feature type="domain" description="WD repeat-containing protein 54 beta-propeller" evidence="4">
    <location>
        <begin position="61"/>
        <end position="310"/>
    </location>
</feature>
<reference evidence="5" key="3">
    <citation type="submission" date="2015-02" db="UniProtKB">
        <authorList>
            <consortium name="EnsemblProtists"/>
        </authorList>
    </citation>
    <scope>IDENTIFICATION</scope>
    <source>
        <strain evidence="5">DAOM BR144</strain>
    </source>
</reference>
<dbReference type="AlphaFoldDB" id="K3X7I0"/>
<dbReference type="EMBL" id="GL376577">
    <property type="status" value="NOT_ANNOTATED_CDS"/>
    <property type="molecule type" value="Genomic_DNA"/>
</dbReference>
<dbReference type="InterPro" id="IPR001680">
    <property type="entry name" value="WD40_rpt"/>
</dbReference>
<dbReference type="HOGENOM" id="CLU_045688_1_0_1"/>
<evidence type="ECO:0000313" key="5">
    <source>
        <dbReference type="EnsemblProtists" id="PYU1_T013179"/>
    </source>
</evidence>
<dbReference type="PROSITE" id="PS50082">
    <property type="entry name" value="WD_REPEATS_2"/>
    <property type="match status" value="1"/>
</dbReference>
<dbReference type="SMART" id="SM00320">
    <property type="entry name" value="WD40"/>
    <property type="match status" value="5"/>
</dbReference>
<dbReference type="InterPro" id="IPR049546">
    <property type="entry name" value="WDR54_beta_prop"/>
</dbReference>
<dbReference type="InterPro" id="IPR051179">
    <property type="entry name" value="WD_repeat_multifunction"/>
</dbReference>
<organism evidence="5 6">
    <name type="scientific">Globisporangium ultimum (strain ATCC 200006 / CBS 805.95 / DAOM BR144)</name>
    <name type="common">Pythium ultimum</name>
    <dbReference type="NCBI Taxonomy" id="431595"/>
    <lineage>
        <taxon>Eukaryota</taxon>
        <taxon>Sar</taxon>
        <taxon>Stramenopiles</taxon>
        <taxon>Oomycota</taxon>
        <taxon>Peronosporomycetes</taxon>
        <taxon>Pythiales</taxon>
        <taxon>Pythiaceae</taxon>
        <taxon>Globisporangium</taxon>
    </lineage>
</organism>
<dbReference type="OMA" id="KISAFGW"/>
<dbReference type="PANTHER" id="PTHR19857">
    <property type="entry name" value="MITOCHONDRIAL DIVISION PROTEIN 1-RELATED"/>
    <property type="match status" value="1"/>
</dbReference>
<evidence type="ECO:0000256" key="3">
    <source>
        <dbReference type="PROSITE-ProRule" id="PRU00221"/>
    </source>
</evidence>
<evidence type="ECO:0000313" key="6">
    <source>
        <dbReference type="Proteomes" id="UP000019132"/>
    </source>
</evidence>
<dbReference type="VEuPathDB" id="FungiDB:PYU1_G013152"/>
<protein>
    <recommendedName>
        <fullName evidence="4">WD repeat-containing protein 54 beta-propeller domain-containing protein</fullName>
    </recommendedName>
</protein>
<dbReference type="InterPro" id="IPR015943">
    <property type="entry name" value="WD40/YVTN_repeat-like_dom_sf"/>
</dbReference>